<feature type="transmembrane region" description="Helical" evidence="6">
    <location>
        <begin position="218"/>
        <end position="241"/>
    </location>
</feature>
<name>A0A4Q0YIU2_9BACT</name>
<dbReference type="Gene3D" id="1.20.1250.20">
    <property type="entry name" value="MFS general substrate transporter like domains"/>
    <property type="match status" value="2"/>
</dbReference>
<evidence type="ECO:0000256" key="1">
    <source>
        <dbReference type="ARBA" id="ARBA00004651"/>
    </source>
</evidence>
<dbReference type="CDD" id="cd06173">
    <property type="entry name" value="MFS_MefA_like"/>
    <property type="match status" value="1"/>
</dbReference>
<keyword evidence="4 6" id="KW-1133">Transmembrane helix</keyword>
<dbReference type="InterPro" id="IPR011701">
    <property type="entry name" value="MFS"/>
</dbReference>
<feature type="transmembrane region" description="Helical" evidence="6">
    <location>
        <begin position="253"/>
        <end position="270"/>
    </location>
</feature>
<keyword evidence="2" id="KW-1003">Cell membrane</keyword>
<organism evidence="8 9">
    <name type="scientific">Halarcobacter ebronensis</name>
    <dbReference type="NCBI Taxonomy" id="1462615"/>
    <lineage>
        <taxon>Bacteria</taxon>
        <taxon>Pseudomonadati</taxon>
        <taxon>Campylobacterota</taxon>
        <taxon>Epsilonproteobacteria</taxon>
        <taxon>Campylobacterales</taxon>
        <taxon>Arcobacteraceae</taxon>
        <taxon>Halarcobacter</taxon>
    </lineage>
</organism>
<feature type="transmembrane region" description="Helical" evidence="6">
    <location>
        <begin position="340"/>
        <end position="359"/>
    </location>
</feature>
<dbReference type="RefSeq" id="WP_128979054.1">
    <property type="nucleotide sequence ID" value="NZ_PDKJ01000002.1"/>
</dbReference>
<dbReference type="InterPro" id="IPR020846">
    <property type="entry name" value="MFS_dom"/>
</dbReference>
<evidence type="ECO:0000259" key="7">
    <source>
        <dbReference type="PROSITE" id="PS50850"/>
    </source>
</evidence>
<feature type="transmembrane region" description="Helical" evidence="6">
    <location>
        <begin position="45"/>
        <end position="65"/>
    </location>
</feature>
<dbReference type="PANTHER" id="PTHR23513">
    <property type="entry name" value="INTEGRAL MEMBRANE EFFLUX PROTEIN-RELATED"/>
    <property type="match status" value="1"/>
</dbReference>
<dbReference type="GO" id="GO:0005886">
    <property type="term" value="C:plasma membrane"/>
    <property type="evidence" value="ECO:0007669"/>
    <property type="project" value="UniProtKB-SubCell"/>
</dbReference>
<dbReference type="InterPro" id="IPR036259">
    <property type="entry name" value="MFS_trans_sf"/>
</dbReference>
<dbReference type="SUPFAM" id="SSF103473">
    <property type="entry name" value="MFS general substrate transporter"/>
    <property type="match status" value="1"/>
</dbReference>
<evidence type="ECO:0000256" key="5">
    <source>
        <dbReference type="ARBA" id="ARBA00023136"/>
    </source>
</evidence>
<feature type="transmembrane region" description="Helical" evidence="6">
    <location>
        <begin position="12"/>
        <end position="39"/>
    </location>
</feature>
<dbReference type="Pfam" id="PF07690">
    <property type="entry name" value="MFS_1"/>
    <property type="match status" value="2"/>
</dbReference>
<feature type="transmembrane region" description="Helical" evidence="6">
    <location>
        <begin position="282"/>
        <end position="300"/>
    </location>
</feature>
<evidence type="ECO:0000256" key="3">
    <source>
        <dbReference type="ARBA" id="ARBA00022692"/>
    </source>
</evidence>
<feature type="transmembrane region" description="Helical" evidence="6">
    <location>
        <begin position="173"/>
        <end position="192"/>
    </location>
</feature>
<evidence type="ECO:0000313" key="8">
    <source>
        <dbReference type="EMBL" id="RXJ69754.1"/>
    </source>
</evidence>
<feature type="transmembrane region" description="Helical" evidence="6">
    <location>
        <begin position="371"/>
        <end position="390"/>
    </location>
</feature>
<feature type="domain" description="Major facilitator superfamily (MFS) profile" evidence="7">
    <location>
        <begin position="9"/>
        <end position="394"/>
    </location>
</feature>
<comment type="subcellular location">
    <subcellularLocation>
        <location evidence="1">Cell membrane</location>
        <topology evidence="1">Multi-pass membrane protein</topology>
    </subcellularLocation>
</comment>
<proteinExistence type="predicted"/>
<comment type="caution">
    <text evidence="8">The sequence shown here is derived from an EMBL/GenBank/DDBJ whole genome shotgun (WGS) entry which is preliminary data.</text>
</comment>
<reference evidence="8 9" key="1">
    <citation type="submission" date="2017-10" db="EMBL/GenBank/DDBJ databases">
        <title>Genomics of the genus Arcobacter.</title>
        <authorList>
            <person name="Perez-Cataluna A."/>
            <person name="Figueras M.J."/>
        </authorList>
    </citation>
    <scope>NUCLEOTIDE SEQUENCE [LARGE SCALE GENOMIC DNA]</scope>
    <source>
        <strain evidence="8 9">CECT 8993</strain>
    </source>
</reference>
<keyword evidence="3 6" id="KW-0812">Transmembrane</keyword>
<evidence type="ECO:0000256" key="4">
    <source>
        <dbReference type="ARBA" id="ARBA00022989"/>
    </source>
</evidence>
<dbReference type="AlphaFoldDB" id="A0A4Q0YIU2"/>
<dbReference type="GO" id="GO:0022857">
    <property type="term" value="F:transmembrane transporter activity"/>
    <property type="evidence" value="ECO:0007669"/>
    <property type="project" value="InterPro"/>
</dbReference>
<dbReference type="Proteomes" id="UP000290172">
    <property type="component" value="Unassembled WGS sequence"/>
</dbReference>
<dbReference type="EMBL" id="PDKJ01000002">
    <property type="protein sequence ID" value="RXJ69754.1"/>
    <property type="molecule type" value="Genomic_DNA"/>
</dbReference>
<keyword evidence="5 6" id="KW-0472">Membrane</keyword>
<feature type="transmembrane region" description="Helical" evidence="6">
    <location>
        <begin position="306"/>
        <end position="328"/>
    </location>
</feature>
<accession>A0A4Q0YIU2</accession>
<evidence type="ECO:0000256" key="6">
    <source>
        <dbReference type="SAM" id="Phobius"/>
    </source>
</evidence>
<evidence type="ECO:0000313" key="9">
    <source>
        <dbReference type="Proteomes" id="UP000290172"/>
    </source>
</evidence>
<dbReference type="PROSITE" id="PS50850">
    <property type="entry name" value="MFS"/>
    <property type="match status" value="1"/>
</dbReference>
<gene>
    <name evidence="8" type="ORF">CRV08_03345</name>
</gene>
<dbReference type="PANTHER" id="PTHR23513:SF6">
    <property type="entry name" value="MAJOR FACILITATOR SUPERFAMILY ASSOCIATED DOMAIN-CONTAINING PROTEIN"/>
    <property type="match status" value="1"/>
</dbReference>
<evidence type="ECO:0000256" key="2">
    <source>
        <dbReference type="ARBA" id="ARBA00022475"/>
    </source>
</evidence>
<protein>
    <submittedName>
        <fullName evidence="8">MFS transporter</fullName>
    </submittedName>
</protein>
<sequence length="446" mass="50529">MKALFKNRTFIKLFIAQIISLVGTGITTIALTLLTWQLAKDNAGVVLGVALALKMIAYVFFSPIVSTFANKISRRKWLLSLDLIRAFIILYFPFITDIWEIYILIFLINLASAGFTPIFQATIADIVKEEEEYKKALSYSRLAYDLEQLLSPLLATFLLGLFSFHYLFVLDSISFFISSTLIFFTVLPKINYIKTEDAYIKRLKFGISSYLKTPRLKALFFMYIIVALTSSMIITNSVVFVKDVFNKSDSNTALAFAVAGLGSMLIALLLPKVLQKFSLREVVLSGSIVLIIGQFIAYFNNTWITFLLIWFIFGAGLSIIQVPAGLLIRLSCNPQDSVDYFSANFSLSHFCWMIAYPLTGFLGKYVGLNSTFLVLAIISLIALLLAFISYPNPDELELEHSHDKLSHSHDNADKLHHIGDKYTHTHQKITHKHRFVIDTHHLNWPK</sequence>